<evidence type="ECO:0000256" key="1">
    <source>
        <dbReference type="SAM" id="Phobius"/>
    </source>
</evidence>
<feature type="chain" id="PRO_5018102639" description="Outer membrane protein beta-barrel domain-containing protein" evidence="2">
    <location>
        <begin position="22"/>
        <end position="153"/>
    </location>
</feature>
<sequence>MKKAVFLSLSFLFFAALGANAQTYQTSLGAKFYIGDGSVGGLNVRHSTAVNTALEGSLLFYSGGVGIEGLYEYQAPINGAEGLQYFVGGGGMLGIGTGNHSGASFALRLTGGLDYKIPDAPVNVSLGLDPFFYLAPSTGSTLALGIGLRYVLK</sequence>
<evidence type="ECO:0000313" key="3">
    <source>
        <dbReference type="EMBL" id="RNI36704.1"/>
    </source>
</evidence>
<dbReference type="EMBL" id="RJJR01000007">
    <property type="protein sequence ID" value="RNI36704.1"/>
    <property type="molecule type" value="Genomic_DNA"/>
</dbReference>
<accession>A0A3M9NFY8</accession>
<evidence type="ECO:0000256" key="2">
    <source>
        <dbReference type="SAM" id="SignalP"/>
    </source>
</evidence>
<dbReference type="RefSeq" id="WP_123120622.1">
    <property type="nucleotide sequence ID" value="NZ_RJJR01000007.1"/>
</dbReference>
<name>A0A3M9NFY8_9BACT</name>
<dbReference type="AlphaFoldDB" id="A0A3M9NFY8"/>
<proteinExistence type="predicted"/>
<keyword evidence="2" id="KW-0732">Signal</keyword>
<comment type="caution">
    <text evidence="3">The sequence shown here is derived from an EMBL/GenBank/DDBJ whole genome shotgun (WGS) entry which is preliminary data.</text>
</comment>
<dbReference type="OrthoDB" id="978645at2"/>
<keyword evidence="1" id="KW-0812">Transmembrane</keyword>
<keyword evidence="4" id="KW-1185">Reference proteome</keyword>
<organism evidence="3 4">
    <name type="scientific">Hanamia caeni</name>
    <dbReference type="NCBI Taxonomy" id="2294116"/>
    <lineage>
        <taxon>Bacteria</taxon>
        <taxon>Pseudomonadati</taxon>
        <taxon>Bacteroidota</taxon>
        <taxon>Chitinophagia</taxon>
        <taxon>Chitinophagales</taxon>
        <taxon>Chitinophagaceae</taxon>
        <taxon>Hanamia</taxon>
    </lineage>
</organism>
<keyword evidence="1" id="KW-1133">Transmembrane helix</keyword>
<evidence type="ECO:0000313" key="4">
    <source>
        <dbReference type="Proteomes" id="UP000267223"/>
    </source>
</evidence>
<reference evidence="3 4" key="1">
    <citation type="submission" date="2018-11" db="EMBL/GenBank/DDBJ databases">
        <title>Draft genome sequence of Ferruginibacter sp. BO-59.</title>
        <authorList>
            <person name="Im W.T."/>
        </authorList>
    </citation>
    <scope>NUCLEOTIDE SEQUENCE [LARGE SCALE GENOMIC DNA]</scope>
    <source>
        <strain evidence="3 4">BO-59</strain>
    </source>
</reference>
<protein>
    <recommendedName>
        <fullName evidence="5">Outer membrane protein beta-barrel domain-containing protein</fullName>
    </recommendedName>
</protein>
<evidence type="ECO:0008006" key="5">
    <source>
        <dbReference type="Google" id="ProtNLM"/>
    </source>
</evidence>
<keyword evidence="1" id="KW-0472">Membrane</keyword>
<feature type="transmembrane region" description="Helical" evidence="1">
    <location>
        <begin position="131"/>
        <end position="152"/>
    </location>
</feature>
<feature type="signal peptide" evidence="2">
    <location>
        <begin position="1"/>
        <end position="21"/>
    </location>
</feature>
<gene>
    <name evidence="3" type="ORF">EFY79_10280</name>
</gene>
<dbReference type="Proteomes" id="UP000267223">
    <property type="component" value="Unassembled WGS sequence"/>
</dbReference>